<comment type="subcellular location">
    <subcellularLocation>
        <location evidence="1">Membrane</location>
        <topology evidence="1">Multi-pass membrane protein</topology>
    </subcellularLocation>
</comment>
<keyword evidence="3 6" id="KW-0812">Transmembrane</keyword>
<evidence type="ECO:0000313" key="8">
    <source>
        <dbReference type="EMBL" id="ORX62624.1"/>
    </source>
</evidence>
<dbReference type="OrthoDB" id="10054429at2759"/>
<evidence type="ECO:0000256" key="3">
    <source>
        <dbReference type="ARBA" id="ARBA00022692"/>
    </source>
</evidence>
<keyword evidence="4 6" id="KW-1133">Transmembrane helix</keyword>
<organism evidence="8 9">
    <name type="scientific">Hesseltinella vesiculosa</name>
    <dbReference type="NCBI Taxonomy" id="101127"/>
    <lineage>
        <taxon>Eukaryota</taxon>
        <taxon>Fungi</taxon>
        <taxon>Fungi incertae sedis</taxon>
        <taxon>Mucoromycota</taxon>
        <taxon>Mucoromycotina</taxon>
        <taxon>Mucoromycetes</taxon>
        <taxon>Mucorales</taxon>
        <taxon>Cunninghamellaceae</taxon>
        <taxon>Hesseltinella</taxon>
    </lineage>
</organism>
<dbReference type="EMBL" id="MCGT01000001">
    <property type="protein sequence ID" value="ORX62624.1"/>
    <property type="molecule type" value="Genomic_DNA"/>
</dbReference>
<keyword evidence="9" id="KW-1185">Reference proteome</keyword>
<reference evidence="8 9" key="1">
    <citation type="submission" date="2016-07" db="EMBL/GenBank/DDBJ databases">
        <title>Pervasive Adenine N6-methylation of Active Genes in Fungi.</title>
        <authorList>
            <consortium name="DOE Joint Genome Institute"/>
            <person name="Mondo S.J."/>
            <person name="Dannebaum R.O."/>
            <person name="Kuo R.C."/>
            <person name="Labutti K."/>
            <person name="Haridas S."/>
            <person name="Kuo A."/>
            <person name="Salamov A."/>
            <person name="Ahrendt S.R."/>
            <person name="Lipzen A."/>
            <person name="Sullivan W."/>
            <person name="Andreopoulos W.B."/>
            <person name="Clum A."/>
            <person name="Lindquist E."/>
            <person name="Daum C."/>
            <person name="Ramamoorthy G.K."/>
            <person name="Gryganskyi A."/>
            <person name="Culley D."/>
            <person name="Magnuson J.K."/>
            <person name="James T.Y."/>
            <person name="O'Malley M.A."/>
            <person name="Stajich J.E."/>
            <person name="Spatafora J.W."/>
            <person name="Visel A."/>
            <person name="Grigoriev I.V."/>
        </authorList>
    </citation>
    <scope>NUCLEOTIDE SEQUENCE [LARGE SCALE GENOMIC DNA]</scope>
    <source>
        <strain evidence="8 9">NRRL 3301</strain>
    </source>
</reference>
<dbReference type="PANTHER" id="PTHR45649">
    <property type="entry name" value="AMINO-ACID PERMEASE BAT1"/>
    <property type="match status" value="1"/>
</dbReference>
<evidence type="ECO:0000256" key="1">
    <source>
        <dbReference type="ARBA" id="ARBA00004141"/>
    </source>
</evidence>
<feature type="domain" description="Amino acid permease/ SLC12A" evidence="7">
    <location>
        <begin position="73"/>
        <end position="212"/>
    </location>
</feature>
<gene>
    <name evidence="8" type="ORF">DM01DRAFT_1387522</name>
</gene>
<name>A0A1X2GYA4_9FUNG</name>
<evidence type="ECO:0000256" key="6">
    <source>
        <dbReference type="SAM" id="Phobius"/>
    </source>
</evidence>
<protein>
    <recommendedName>
        <fullName evidence="7">Amino acid permease/ SLC12A domain-containing protein</fullName>
    </recommendedName>
</protein>
<feature type="transmembrane region" description="Helical" evidence="6">
    <location>
        <begin position="133"/>
        <end position="155"/>
    </location>
</feature>
<comment type="caution">
    <text evidence="8">The sequence shown here is derived from an EMBL/GenBank/DDBJ whole genome shotgun (WGS) entry which is preliminary data.</text>
</comment>
<keyword evidence="5 6" id="KW-0472">Membrane</keyword>
<feature type="transmembrane region" description="Helical" evidence="6">
    <location>
        <begin position="55"/>
        <end position="76"/>
    </location>
</feature>
<dbReference type="PANTHER" id="PTHR45649:SF26">
    <property type="entry name" value="OS04G0435100 PROTEIN"/>
    <property type="match status" value="1"/>
</dbReference>
<dbReference type="AlphaFoldDB" id="A0A1X2GYA4"/>
<accession>A0A1X2GYA4</accession>
<dbReference type="GO" id="GO:0016020">
    <property type="term" value="C:membrane"/>
    <property type="evidence" value="ECO:0007669"/>
    <property type="project" value="UniProtKB-SubCell"/>
</dbReference>
<evidence type="ECO:0000256" key="4">
    <source>
        <dbReference type="ARBA" id="ARBA00022989"/>
    </source>
</evidence>
<dbReference type="Proteomes" id="UP000242146">
    <property type="component" value="Unassembled WGS sequence"/>
</dbReference>
<proteinExistence type="predicted"/>
<dbReference type="InterPro" id="IPR004841">
    <property type="entry name" value="AA-permease/SLC12A_dom"/>
</dbReference>
<dbReference type="STRING" id="101127.A0A1X2GYA4"/>
<evidence type="ECO:0000313" key="9">
    <source>
        <dbReference type="Proteomes" id="UP000242146"/>
    </source>
</evidence>
<keyword evidence="2" id="KW-0813">Transport</keyword>
<dbReference type="Pfam" id="PF00324">
    <property type="entry name" value="AA_permease"/>
    <property type="match status" value="1"/>
</dbReference>
<dbReference type="GO" id="GO:0022857">
    <property type="term" value="F:transmembrane transporter activity"/>
    <property type="evidence" value="ECO:0007669"/>
    <property type="project" value="InterPro"/>
</dbReference>
<dbReference type="Gene3D" id="1.20.1740.10">
    <property type="entry name" value="Amino acid/polyamine transporter I"/>
    <property type="match status" value="1"/>
</dbReference>
<evidence type="ECO:0000256" key="2">
    <source>
        <dbReference type="ARBA" id="ARBA00022448"/>
    </source>
</evidence>
<evidence type="ECO:0000256" key="5">
    <source>
        <dbReference type="ARBA" id="ARBA00023136"/>
    </source>
</evidence>
<evidence type="ECO:0000259" key="7">
    <source>
        <dbReference type="Pfam" id="PF00324"/>
    </source>
</evidence>
<sequence>MAQFCFPRQTEKKAGSTVASISEKESGDISGLDYDAQRLKDLGYKQEFNREINQLVQFGFGFAVVAVLPNWLLNFGSSMVSGGPASMFFGWLIVSPFVMCIALSISEVISAYPVSGGVYSWCFLLTNEEWGPFVSWVFAYINLAGMIATQGTLAWSCASFVYQIVGIQTGVIIDSLGASVGLYCAFQLVATFYAFLGLKFSSYLNYFLSMCLFPGSWEKKIHLFFLTPFFIRW</sequence>
<feature type="transmembrane region" description="Helical" evidence="6">
    <location>
        <begin position="88"/>
        <end position="113"/>
    </location>
</feature>